<dbReference type="InterPro" id="IPR036365">
    <property type="entry name" value="PGBD-like_sf"/>
</dbReference>
<gene>
    <name evidence="2" type="ordered locus">SGRA_0528</name>
</gene>
<dbReference type="STRING" id="984262.SGRA_0528"/>
<dbReference type="AlphaFoldDB" id="H6KYY3"/>
<proteinExistence type="predicted"/>
<name>H6KYY3_SAPGL</name>
<evidence type="ECO:0000259" key="1">
    <source>
        <dbReference type="Pfam" id="PF01471"/>
    </source>
</evidence>
<sequence>MGQLSLHTYIFFLSSFLVTVSIQAQTQDIFESLRKQAELGKTYFIGLANANSEESYDLNEGYYLKFVPAKYETTQDSILVSPALNGNFDTTNYFMSTEILTLREPVSEWRPADVSEICRQDEEPKHKVAACLVKLAPEYKVVNTRFYPFKDILDTSRTDHIIPAVYEVIKRQSLKQKSRIEIIPESAGRPSLKAGEKLRYLPPGQWQSWQEVVCPFGVFNAPTAYEIQEALRKLGYKLPKTGDYDEATRRFLRQFQKDYGINPEEGELSQATIDKLGLERRPLISVDY</sequence>
<dbReference type="Proteomes" id="UP000007519">
    <property type="component" value="Chromosome"/>
</dbReference>
<evidence type="ECO:0000313" key="3">
    <source>
        <dbReference type="Proteomes" id="UP000007519"/>
    </source>
</evidence>
<accession>H6KYY3</accession>
<dbReference type="InterPro" id="IPR036366">
    <property type="entry name" value="PGBDSf"/>
</dbReference>
<protein>
    <submittedName>
        <fullName evidence="2">Peptidoglycan-binding domain 1 protein</fullName>
    </submittedName>
</protein>
<dbReference type="KEGG" id="sgn:SGRA_0528"/>
<dbReference type="RefSeq" id="WP_014373511.1">
    <property type="nucleotide sequence ID" value="NC_016940.1"/>
</dbReference>
<organism evidence="2 3">
    <name type="scientific">Saprospira grandis (strain Lewin)</name>
    <dbReference type="NCBI Taxonomy" id="984262"/>
    <lineage>
        <taxon>Bacteria</taxon>
        <taxon>Pseudomonadati</taxon>
        <taxon>Bacteroidota</taxon>
        <taxon>Saprospiria</taxon>
        <taxon>Saprospirales</taxon>
        <taxon>Saprospiraceae</taxon>
        <taxon>Saprospira</taxon>
    </lineage>
</organism>
<dbReference type="Gene3D" id="1.10.101.10">
    <property type="entry name" value="PGBD-like superfamily/PGBD"/>
    <property type="match status" value="1"/>
</dbReference>
<dbReference type="OrthoDB" id="9794842at2"/>
<dbReference type="InterPro" id="IPR002477">
    <property type="entry name" value="Peptidoglycan-bd-like"/>
</dbReference>
<dbReference type="Pfam" id="PF01471">
    <property type="entry name" value="PG_binding_1"/>
    <property type="match status" value="1"/>
</dbReference>
<feature type="domain" description="Peptidoglycan binding-like" evidence="1">
    <location>
        <begin position="225"/>
        <end position="276"/>
    </location>
</feature>
<dbReference type="HOGENOM" id="CLU_966092_0_0_10"/>
<keyword evidence="3" id="KW-1185">Reference proteome</keyword>
<dbReference type="EMBL" id="CP002831">
    <property type="protein sequence ID" value="AFC23267.1"/>
    <property type="molecule type" value="Genomic_DNA"/>
</dbReference>
<dbReference type="eggNOG" id="COG3409">
    <property type="taxonomic scope" value="Bacteria"/>
</dbReference>
<evidence type="ECO:0000313" key="2">
    <source>
        <dbReference type="EMBL" id="AFC23267.1"/>
    </source>
</evidence>
<reference evidence="2 3" key="1">
    <citation type="journal article" date="2012" name="Stand. Genomic Sci.">
        <title>Complete genome sequencing and analysis of Saprospira grandis str. Lewin, a predatory marine bacterium.</title>
        <authorList>
            <person name="Saw J.H."/>
            <person name="Yuryev A."/>
            <person name="Kanbe M."/>
            <person name="Hou S."/>
            <person name="Young A.G."/>
            <person name="Aizawa S."/>
            <person name="Alam M."/>
        </authorList>
    </citation>
    <scope>NUCLEOTIDE SEQUENCE [LARGE SCALE GENOMIC DNA]</scope>
    <source>
        <strain evidence="2 3">Lewin</strain>
    </source>
</reference>
<dbReference type="SUPFAM" id="SSF47090">
    <property type="entry name" value="PGBD-like"/>
    <property type="match status" value="1"/>
</dbReference>